<reference evidence="2 3" key="1">
    <citation type="submission" date="2016-02" db="EMBL/GenBank/DDBJ databases">
        <authorList>
            <person name="Wen L."/>
            <person name="He K."/>
            <person name="Yang H."/>
        </authorList>
    </citation>
    <scope>NUCLEOTIDE SEQUENCE [LARGE SCALE GENOMIC DNA]</scope>
    <source>
        <strain evidence="2 3">KLE1704</strain>
    </source>
</reference>
<evidence type="ECO:0000256" key="1">
    <source>
        <dbReference type="SAM" id="Phobius"/>
    </source>
</evidence>
<protein>
    <submittedName>
        <fullName evidence="2">Uncharacterized protein</fullName>
    </submittedName>
</protein>
<dbReference type="Proteomes" id="UP000070319">
    <property type="component" value="Unassembled WGS sequence"/>
</dbReference>
<evidence type="ECO:0000313" key="2">
    <source>
        <dbReference type="EMBL" id="KXT40582.1"/>
    </source>
</evidence>
<dbReference type="AlphaFoldDB" id="A0A139KN19"/>
<keyword evidence="1" id="KW-0812">Transmembrane</keyword>
<sequence length="250" mass="28737">MKEELKRREYCKTTSLTKSLIAFVVCLVLFCFFLFWSPSRELAKKDVKIVLKGDCNKWIYVWSGESGKLEETNETLKAGTSLKGIAEDGRWTWIVEDENGNRFGVPKLAVEGEVKELRAMNPDFRYVYRADSLTGFSLERIRKEAGDYLMADVSTRSYYFPQVVLAKGEGRTKGVLLTVDEQGLVIHTERTSELKYNLYTSAPFFYYIISWNLVTNFQPFTVDANSQPLHHKSLSSKFGSWFKGIFSSIF</sequence>
<evidence type="ECO:0000313" key="3">
    <source>
        <dbReference type="Proteomes" id="UP000070319"/>
    </source>
</evidence>
<name>A0A139KN19_9BACE</name>
<keyword evidence="1" id="KW-0472">Membrane</keyword>
<dbReference type="RefSeq" id="WP_061438376.1">
    <property type="nucleotide sequence ID" value="NZ_KQ968742.1"/>
</dbReference>
<keyword evidence="1" id="KW-1133">Transmembrane helix</keyword>
<organism evidence="2">
    <name type="scientific">Bacteroides intestinalis</name>
    <dbReference type="NCBI Taxonomy" id="329854"/>
    <lineage>
        <taxon>Bacteria</taxon>
        <taxon>Pseudomonadati</taxon>
        <taxon>Bacteroidota</taxon>
        <taxon>Bacteroidia</taxon>
        <taxon>Bacteroidales</taxon>
        <taxon>Bacteroidaceae</taxon>
        <taxon>Bacteroides</taxon>
    </lineage>
</organism>
<comment type="caution">
    <text evidence="2">The sequence shown here is derived from an EMBL/GenBank/DDBJ whole genome shotgun (WGS) entry which is preliminary data.</text>
</comment>
<accession>A0A139KN19</accession>
<proteinExistence type="predicted"/>
<feature type="transmembrane region" description="Helical" evidence="1">
    <location>
        <begin position="20"/>
        <end position="38"/>
    </location>
</feature>
<dbReference type="EMBL" id="LTDF01000178">
    <property type="protein sequence ID" value="KXT40582.1"/>
    <property type="molecule type" value="Genomic_DNA"/>
</dbReference>
<dbReference type="PATRIC" id="fig|329854.7.peg.5430"/>
<gene>
    <name evidence="2" type="ORF">HMPREF2531_05358</name>
</gene>